<comment type="function">
    <text evidence="7">Component of the MICOS complex, a large protein complex of the mitochondrial inner membrane that plays crucial roles in the maintenance of crista junctions, inner membrane architecture, and formation of contact sites to the outer membrane.</text>
</comment>
<dbReference type="AlphaFoldDB" id="A0A672GF03"/>
<feature type="compositionally biased region" description="Basic and acidic residues" evidence="8">
    <location>
        <begin position="198"/>
        <end position="209"/>
    </location>
</feature>
<dbReference type="Proteomes" id="UP000472267">
    <property type="component" value="Chromosome 9"/>
</dbReference>
<dbReference type="InParanoid" id="A0A672GF03"/>
<dbReference type="InterPro" id="IPR019166">
    <property type="entry name" value="MIC26/MIC27"/>
</dbReference>
<name>A0A672GF03_SALFA</name>
<evidence type="ECO:0000256" key="8">
    <source>
        <dbReference type="SAM" id="MobiDB-lite"/>
    </source>
</evidence>
<dbReference type="Ensembl" id="ENSSFAT00005018084.1">
    <property type="protein sequence ID" value="ENSSFAP00005017413.1"/>
    <property type="gene ID" value="ENSSFAG00005009202.1"/>
</dbReference>
<reference evidence="9" key="2">
    <citation type="submission" date="2025-08" db="UniProtKB">
        <authorList>
            <consortium name="Ensembl"/>
        </authorList>
    </citation>
    <scope>IDENTIFICATION</scope>
</reference>
<dbReference type="OMA" id="AMETLWK"/>
<reference evidence="9" key="1">
    <citation type="submission" date="2019-06" db="EMBL/GenBank/DDBJ databases">
        <authorList>
            <consortium name="Wellcome Sanger Institute Data Sharing"/>
        </authorList>
    </citation>
    <scope>NUCLEOTIDE SEQUENCE [LARGE SCALE GENOMIC DNA]</scope>
</reference>
<reference evidence="9" key="3">
    <citation type="submission" date="2025-09" db="UniProtKB">
        <authorList>
            <consortium name="Ensembl"/>
        </authorList>
    </citation>
    <scope>IDENTIFICATION</scope>
</reference>
<evidence type="ECO:0000256" key="2">
    <source>
        <dbReference type="ARBA" id="ARBA00010904"/>
    </source>
</evidence>
<dbReference type="Pfam" id="PF09769">
    <property type="entry name" value="ApoO"/>
    <property type="match status" value="1"/>
</dbReference>
<evidence type="ECO:0000256" key="4">
    <source>
        <dbReference type="ARBA" id="ARBA00022989"/>
    </source>
</evidence>
<comment type="similarity">
    <text evidence="2">Belongs to the apolipoprotein O/MICOS complex subunit Mic27 family.</text>
</comment>
<keyword evidence="4" id="KW-1133">Transmembrane helix</keyword>
<keyword evidence="5 7" id="KW-0496">Mitochondrion</keyword>
<organism evidence="9 10">
    <name type="scientific">Salarias fasciatus</name>
    <name type="common">Jewelled blenny</name>
    <name type="synonym">Blennius fasciatus</name>
    <dbReference type="NCBI Taxonomy" id="181472"/>
    <lineage>
        <taxon>Eukaryota</taxon>
        <taxon>Metazoa</taxon>
        <taxon>Chordata</taxon>
        <taxon>Craniata</taxon>
        <taxon>Vertebrata</taxon>
        <taxon>Euteleostomi</taxon>
        <taxon>Actinopterygii</taxon>
        <taxon>Neopterygii</taxon>
        <taxon>Teleostei</taxon>
        <taxon>Neoteleostei</taxon>
        <taxon>Acanthomorphata</taxon>
        <taxon>Ovalentaria</taxon>
        <taxon>Blenniimorphae</taxon>
        <taxon>Blenniiformes</taxon>
        <taxon>Blennioidei</taxon>
        <taxon>Blenniidae</taxon>
        <taxon>Salariinae</taxon>
        <taxon>Salarias</taxon>
    </lineage>
</organism>
<protein>
    <recommendedName>
        <fullName evidence="7">MICOS complex subunit</fullName>
    </recommendedName>
</protein>
<keyword evidence="3" id="KW-0812">Transmembrane</keyword>
<feature type="region of interest" description="Disordered" evidence="8">
    <location>
        <begin position="176"/>
        <end position="209"/>
    </location>
</feature>
<evidence type="ECO:0000313" key="9">
    <source>
        <dbReference type="Ensembl" id="ENSSFAP00005017413.1"/>
    </source>
</evidence>
<dbReference type="GO" id="GO:0061617">
    <property type="term" value="C:MICOS complex"/>
    <property type="evidence" value="ECO:0007669"/>
    <property type="project" value="UniProtKB-UniRule"/>
</dbReference>
<dbReference type="GO" id="GO:0042407">
    <property type="term" value="P:cristae formation"/>
    <property type="evidence" value="ECO:0007669"/>
    <property type="project" value="InterPro"/>
</dbReference>
<dbReference type="OrthoDB" id="9421762at2759"/>
<comment type="subunit">
    <text evidence="7">Component of the mitochondrial contact site and cristae organizing system (MICOS) complex.</text>
</comment>
<keyword evidence="7" id="KW-0999">Mitochondrion inner membrane</keyword>
<keyword evidence="10" id="KW-1185">Reference proteome</keyword>
<dbReference type="PANTHER" id="PTHR14564">
    <property type="entry name" value="MICOS COMPLEX SUBUNIT MIC26 / MIC27 FAMILY MEMBER"/>
    <property type="match status" value="1"/>
</dbReference>
<sequence length="209" mass="22737">MSSFRAVSLSSSLLAAATENKKRSEEAGLSIQELPSLYTRPEPERPCLEPEAGPLEQSVASLRKWAEPYTSQFQLAAQAAGDKLEQVYRMVQPPVSSSVTAASDAFRFLQDPPPDLYPSVAAVGFSGFLGLYFAKGSRTKRLLFPLGLMSLTASVFYPQQAAALLKVSRDSASSWTQQGRGAVEQLWKDPPFSRKKSEKKEKADSGPSS</sequence>
<proteinExistence type="inferred from homology"/>
<evidence type="ECO:0000256" key="6">
    <source>
        <dbReference type="ARBA" id="ARBA00023136"/>
    </source>
</evidence>
<evidence type="ECO:0000256" key="3">
    <source>
        <dbReference type="ARBA" id="ARBA00022692"/>
    </source>
</evidence>
<feature type="region of interest" description="Disordered" evidence="8">
    <location>
        <begin position="17"/>
        <end position="55"/>
    </location>
</feature>
<comment type="subcellular location">
    <subcellularLocation>
        <location evidence="7">Mitochondrion inner membrane</location>
    </subcellularLocation>
    <subcellularLocation>
        <location evidence="1">Mitochondrion membrane</location>
    </subcellularLocation>
</comment>
<evidence type="ECO:0000256" key="7">
    <source>
        <dbReference type="RuleBase" id="RU363021"/>
    </source>
</evidence>
<accession>A0A672GF03</accession>
<gene>
    <name evidence="9" type="primary">apoob</name>
</gene>
<dbReference type="InterPro" id="IPR033182">
    <property type="entry name" value="MIC26/MIC27_animal"/>
</dbReference>
<evidence type="ECO:0000256" key="1">
    <source>
        <dbReference type="ARBA" id="ARBA00004325"/>
    </source>
</evidence>
<keyword evidence="6" id="KW-0472">Membrane</keyword>
<evidence type="ECO:0000256" key="5">
    <source>
        <dbReference type="ARBA" id="ARBA00023128"/>
    </source>
</evidence>
<evidence type="ECO:0000313" key="10">
    <source>
        <dbReference type="Proteomes" id="UP000472267"/>
    </source>
</evidence>